<dbReference type="Gene3D" id="2.40.110.20">
    <property type="match status" value="1"/>
</dbReference>
<dbReference type="SUPFAM" id="SSF47203">
    <property type="entry name" value="Acyl-CoA dehydrogenase C-terminal domain-like"/>
    <property type="match status" value="1"/>
</dbReference>
<feature type="compositionally biased region" description="Basic and acidic residues" evidence="6">
    <location>
        <begin position="15"/>
        <end position="26"/>
    </location>
</feature>
<feature type="region of interest" description="Disordered" evidence="6">
    <location>
        <begin position="1"/>
        <end position="52"/>
    </location>
</feature>
<accession>A0ABW2X5Q1</accession>
<evidence type="ECO:0000256" key="1">
    <source>
        <dbReference type="ARBA" id="ARBA00001974"/>
    </source>
</evidence>
<dbReference type="InterPro" id="IPR009075">
    <property type="entry name" value="AcylCo_DH/oxidase_C"/>
</dbReference>
<keyword evidence="5" id="KW-0560">Oxidoreductase</keyword>
<protein>
    <submittedName>
        <fullName evidence="10">Acyl-CoA dehydrogenase family protein</fullName>
    </submittedName>
</protein>
<dbReference type="Pfam" id="PF18158">
    <property type="entry name" value="AidB_N"/>
    <property type="match status" value="1"/>
</dbReference>
<keyword evidence="4 5" id="KW-0274">FAD</keyword>
<dbReference type="Pfam" id="PF02770">
    <property type="entry name" value="Acyl-CoA_dh_M"/>
    <property type="match status" value="1"/>
</dbReference>
<proteinExistence type="inferred from homology"/>
<feature type="domain" description="Adaptive response protein AidB N-terminal" evidence="9">
    <location>
        <begin position="44"/>
        <end position="199"/>
    </location>
</feature>
<dbReference type="Pfam" id="PF00441">
    <property type="entry name" value="Acyl-CoA_dh_1"/>
    <property type="match status" value="1"/>
</dbReference>
<dbReference type="InterPro" id="IPR006091">
    <property type="entry name" value="Acyl-CoA_Oxase/DH_mid-dom"/>
</dbReference>
<evidence type="ECO:0000256" key="4">
    <source>
        <dbReference type="ARBA" id="ARBA00022827"/>
    </source>
</evidence>
<dbReference type="InterPro" id="IPR006089">
    <property type="entry name" value="Acyl-CoA_DH_CS"/>
</dbReference>
<evidence type="ECO:0000313" key="11">
    <source>
        <dbReference type="Proteomes" id="UP001596915"/>
    </source>
</evidence>
<dbReference type="InterPro" id="IPR009100">
    <property type="entry name" value="AcylCoA_DH/oxidase_NM_dom_sf"/>
</dbReference>
<evidence type="ECO:0000259" key="8">
    <source>
        <dbReference type="Pfam" id="PF02770"/>
    </source>
</evidence>
<feature type="domain" description="Acyl-CoA dehydrogenase/oxidase C-terminal" evidence="7">
    <location>
        <begin position="321"/>
        <end position="475"/>
    </location>
</feature>
<organism evidence="10 11">
    <name type="scientific">Streptomyces sanglieri</name>
    <dbReference type="NCBI Taxonomy" id="193460"/>
    <lineage>
        <taxon>Bacteria</taxon>
        <taxon>Bacillati</taxon>
        <taxon>Actinomycetota</taxon>
        <taxon>Actinomycetes</taxon>
        <taxon>Kitasatosporales</taxon>
        <taxon>Streptomycetaceae</taxon>
        <taxon>Streptomyces</taxon>
    </lineage>
</organism>
<evidence type="ECO:0000259" key="9">
    <source>
        <dbReference type="Pfam" id="PF18158"/>
    </source>
</evidence>
<evidence type="ECO:0000256" key="2">
    <source>
        <dbReference type="ARBA" id="ARBA00009347"/>
    </source>
</evidence>
<evidence type="ECO:0000256" key="3">
    <source>
        <dbReference type="ARBA" id="ARBA00022630"/>
    </source>
</evidence>
<dbReference type="PROSITE" id="PS00073">
    <property type="entry name" value="ACYL_COA_DH_2"/>
    <property type="match status" value="1"/>
</dbReference>
<dbReference type="Proteomes" id="UP001596915">
    <property type="component" value="Unassembled WGS sequence"/>
</dbReference>
<reference evidence="11" key="1">
    <citation type="journal article" date="2019" name="Int. J. Syst. Evol. Microbiol.">
        <title>The Global Catalogue of Microorganisms (GCM) 10K type strain sequencing project: providing services to taxonomists for standard genome sequencing and annotation.</title>
        <authorList>
            <consortium name="The Broad Institute Genomics Platform"/>
            <consortium name="The Broad Institute Genome Sequencing Center for Infectious Disease"/>
            <person name="Wu L."/>
            <person name="Ma J."/>
        </authorList>
    </citation>
    <scope>NUCLEOTIDE SEQUENCE [LARGE SCALE GENOMIC DNA]</scope>
    <source>
        <strain evidence="11">JCM 12607</strain>
    </source>
</reference>
<sequence>MPPPPRPSTRTLDPGQDHPHDRHPAPDRPAAGGPAPHPTHEVTNQAPPRVDLDEYGTNLPLAEAVRTFGAGWHEPELHEIGTLVGSGRFQLDTELAHASPPALRTHDRYGNRIDEIDFHPAYHEIIGAAVAHGTHTAGWADPKPGAAVARAASFMLFTQIEPGHGCPMSMSHAVVPVLQHDPDVGRDWLPGLFSRSYDPRLVAPGSKSGLTFGMGMTEKQGGSDVRANTTRAVPLTSDPEGRAHLLTGHKWFFSAPQSDAFLVLAQAEAGLTCFLVPRVLADGTRNTVRIQRLKNKLGNKSNASSEVEFDGTWAVRVGEPGRGVPTIIEMVNHTRLDCVLGTTAGMRQSVSEAIWHARHRSAFGARLADQPAMTAVLADLALETEAATWTSLRLAHAYESGSGESEEMFRRLATAVSKYWICKRGPHHAYEALECLGGNGYTEDWPLARRYREQPVMAVWEGSGNVIALDVLRGIGRTPQSLDVFWAELETTAGASSVLDAHVGRVRRELAEDLRDPLAAQTRARASVEGMALALQASLMLRHAPAASAEAFVAARLGEGRGNQYGILPRGTDAAAIVERHVGADG</sequence>
<comment type="similarity">
    <text evidence="2 5">Belongs to the acyl-CoA dehydrogenase family.</text>
</comment>
<evidence type="ECO:0000256" key="6">
    <source>
        <dbReference type="SAM" id="MobiDB-lite"/>
    </source>
</evidence>
<evidence type="ECO:0000313" key="10">
    <source>
        <dbReference type="EMBL" id="MFD0628897.1"/>
    </source>
</evidence>
<evidence type="ECO:0000256" key="5">
    <source>
        <dbReference type="RuleBase" id="RU362125"/>
    </source>
</evidence>
<gene>
    <name evidence="10" type="ORF">ACFQ2K_46070</name>
</gene>
<dbReference type="InterPro" id="IPR036250">
    <property type="entry name" value="AcylCo_DH-like_C"/>
</dbReference>
<dbReference type="Gene3D" id="1.20.140.10">
    <property type="entry name" value="Butyryl-CoA Dehydrogenase, subunit A, domain 3"/>
    <property type="match status" value="1"/>
</dbReference>
<dbReference type="SUPFAM" id="SSF56645">
    <property type="entry name" value="Acyl-CoA dehydrogenase NM domain-like"/>
    <property type="match status" value="1"/>
</dbReference>
<dbReference type="EMBL" id="JBHTGL010000008">
    <property type="protein sequence ID" value="MFD0628897.1"/>
    <property type="molecule type" value="Genomic_DNA"/>
</dbReference>
<comment type="caution">
    <text evidence="10">The sequence shown here is derived from an EMBL/GenBank/DDBJ whole genome shotgun (WGS) entry which is preliminary data.</text>
</comment>
<evidence type="ECO:0000259" key="7">
    <source>
        <dbReference type="Pfam" id="PF00441"/>
    </source>
</evidence>
<feature type="domain" description="Acyl-CoA oxidase/dehydrogenase middle" evidence="8">
    <location>
        <begin position="214"/>
        <end position="311"/>
    </location>
</feature>
<dbReference type="PANTHER" id="PTHR42707">
    <property type="entry name" value="ACYL-COA DEHYDROGENASE"/>
    <property type="match status" value="1"/>
</dbReference>
<keyword evidence="3 5" id="KW-0285">Flavoprotein</keyword>
<dbReference type="InterPro" id="IPR041504">
    <property type="entry name" value="AidB_N"/>
</dbReference>
<keyword evidence="11" id="KW-1185">Reference proteome</keyword>
<dbReference type="InterPro" id="IPR052904">
    <property type="entry name" value="Acyl-CoA_dehydrogenase-like"/>
</dbReference>
<dbReference type="PANTHER" id="PTHR42707:SF3">
    <property type="entry name" value="ACYL-COA DEHYDROGENASE AIDB-RELATED"/>
    <property type="match status" value="1"/>
</dbReference>
<name>A0ABW2X5Q1_9ACTN</name>
<comment type="cofactor">
    <cofactor evidence="1 5">
        <name>FAD</name>
        <dbReference type="ChEBI" id="CHEBI:57692"/>
    </cofactor>
</comment>
<dbReference type="Gene3D" id="6.10.250.600">
    <property type="match status" value="1"/>
</dbReference>